<protein>
    <submittedName>
        <fullName evidence="4">Chemotaxis protein MotB</fullName>
    </submittedName>
</protein>
<accession>A0A1G8T2X0</accession>
<dbReference type="Gene3D" id="3.30.1330.60">
    <property type="entry name" value="OmpA-like domain"/>
    <property type="match status" value="1"/>
</dbReference>
<dbReference type="Pfam" id="PF00691">
    <property type="entry name" value="OmpA"/>
    <property type="match status" value="1"/>
</dbReference>
<dbReference type="CDD" id="cd07185">
    <property type="entry name" value="OmpA_C-like"/>
    <property type="match status" value="1"/>
</dbReference>
<dbReference type="SUPFAM" id="SSF103088">
    <property type="entry name" value="OmpA-like"/>
    <property type="match status" value="1"/>
</dbReference>
<dbReference type="InterPro" id="IPR050330">
    <property type="entry name" value="Bact_OuterMem_StrucFunc"/>
</dbReference>
<evidence type="ECO:0000259" key="3">
    <source>
        <dbReference type="PROSITE" id="PS51123"/>
    </source>
</evidence>
<sequence>MPSQPGDEEEGGWMIGYLDVMTLLVALLVLIFTLSFAERRDEADSPSASVVEEPGPLSVPLPERLERVLAARPTQDPPPEGWLANGAVSAALGVAGLPPRPPSTQPPPMLARQALPRVAYSPTEPPPPSNWLATVSPQSLLPQPLVPEATALDLPSADFLLVLTDRPPEGMREVSPEAIAGAETLAERLANAPYMPDLEGVAVSRVSEGIRLRVEDQWLFPTAEAELTDDGEALVQRMVEIVQRHDGEVAVEGHTDSRTIDTEEFPSNWVLSSARAIAIVHALEEAGVDARRLRAVGLADTRPLADNDTAEGRARNRRVEVIIHAR</sequence>
<organism evidence="4 5">
    <name type="scientific">Billgrantia gudaonensis</name>
    <dbReference type="NCBI Taxonomy" id="376427"/>
    <lineage>
        <taxon>Bacteria</taxon>
        <taxon>Pseudomonadati</taxon>
        <taxon>Pseudomonadota</taxon>
        <taxon>Gammaproteobacteria</taxon>
        <taxon>Oceanospirillales</taxon>
        <taxon>Halomonadaceae</taxon>
        <taxon>Billgrantia</taxon>
    </lineage>
</organism>
<feature type="domain" description="OmpA-like" evidence="3">
    <location>
        <begin position="206"/>
        <end position="326"/>
    </location>
</feature>
<gene>
    <name evidence="4" type="ORF">SAMN04487954_104157</name>
</gene>
<dbReference type="PANTHER" id="PTHR30329:SF20">
    <property type="entry name" value="EXPORTED PROTEIN"/>
    <property type="match status" value="1"/>
</dbReference>
<dbReference type="InterPro" id="IPR006665">
    <property type="entry name" value="OmpA-like"/>
</dbReference>
<dbReference type="PROSITE" id="PS51123">
    <property type="entry name" value="OMPA_2"/>
    <property type="match status" value="1"/>
</dbReference>
<dbReference type="STRING" id="376427.SAMN04487954_104157"/>
<keyword evidence="2" id="KW-1133">Transmembrane helix</keyword>
<proteinExistence type="predicted"/>
<keyword evidence="2" id="KW-0812">Transmembrane</keyword>
<keyword evidence="1 2" id="KW-0472">Membrane</keyword>
<evidence type="ECO:0000256" key="2">
    <source>
        <dbReference type="SAM" id="Phobius"/>
    </source>
</evidence>
<dbReference type="AlphaFoldDB" id="A0A1G8T2X0"/>
<evidence type="ECO:0000313" key="4">
    <source>
        <dbReference type="EMBL" id="SDJ34990.1"/>
    </source>
</evidence>
<dbReference type="EMBL" id="FNES01000004">
    <property type="protein sequence ID" value="SDJ34990.1"/>
    <property type="molecule type" value="Genomic_DNA"/>
</dbReference>
<dbReference type="RefSeq" id="WP_245682182.1">
    <property type="nucleotide sequence ID" value="NZ_FNES01000004.1"/>
</dbReference>
<keyword evidence="5" id="KW-1185">Reference proteome</keyword>
<reference evidence="4 5" key="1">
    <citation type="submission" date="2016-10" db="EMBL/GenBank/DDBJ databases">
        <authorList>
            <person name="de Groot N.N."/>
        </authorList>
    </citation>
    <scope>NUCLEOTIDE SEQUENCE [LARGE SCALE GENOMIC DNA]</scope>
    <source>
        <strain evidence="4 5">CGMCC 1.6133</strain>
    </source>
</reference>
<evidence type="ECO:0000313" key="5">
    <source>
        <dbReference type="Proteomes" id="UP000198525"/>
    </source>
</evidence>
<dbReference type="PANTHER" id="PTHR30329">
    <property type="entry name" value="STATOR ELEMENT OF FLAGELLAR MOTOR COMPLEX"/>
    <property type="match status" value="1"/>
</dbReference>
<evidence type="ECO:0000256" key="1">
    <source>
        <dbReference type="PROSITE-ProRule" id="PRU00473"/>
    </source>
</evidence>
<name>A0A1G8T2X0_9GAMM</name>
<dbReference type="InterPro" id="IPR036737">
    <property type="entry name" value="OmpA-like_sf"/>
</dbReference>
<dbReference type="Proteomes" id="UP000198525">
    <property type="component" value="Unassembled WGS sequence"/>
</dbReference>
<feature type="transmembrane region" description="Helical" evidence="2">
    <location>
        <begin position="12"/>
        <end position="37"/>
    </location>
</feature>
<dbReference type="GO" id="GO:0016020">
    <property type="term" value="C:membrane"/>
    <property type="evidence" value="ECO:0007669"/>
    <property type="project" value="UniProtKB-UniRule"/>
</dbReference>